<dbReference type="Pfam" id="PF00487">
    <property type="entry name" value="FA_desaturase"/>
    <property type="match status" value="1"/>
</dbReference>
<dbReference type="Proteomes" id="UP000193749">
    <property type="component" value="Unassembled WGS sequence"/>
</dbReference>
<feature type="transmembrane region" description="Helical" evidence="1">
    <location>
        <begin position="48"/>
        <end position="68"/>
    </location>
</feature>
<dbReference type="InterPro" id="IPR012171">
    <property type="entry name" value="Fatty_acid_desaturase"/>
</dbReference>
<accession>A0A1X1EXF5</accession>
<feature type="transmembrane region" description="Helical" evidence="1">
    <location>
        <begin position="178"/>
        <end position="205"/>
    </location>
</feature>
<evidence type="ECO:0000313" key="3">
    <source>
        <dbReference type="EMBL" id="ORM94465.1"/>
    </source>
</evidence>
<evidence type="ECO:0000313" key="4">
    <source>
        <dbReference type="Proteomes" id="UP000193749"/>
    </source>
</evidence>
<gene>
    <name evidence="3" type="ORF">HA50_14340</name>
</gene>
<reference evidence="3 4" key="1">
    <citation type="journal article" date="2017" name="Antonie Van Leeuwenhoek">
        <title>Phylogenomic resolution of the bacterial genus Pantoea and its relationship with Erwinia and Tatumella.</title>
        <authorList>
            <person name="Palmer M."/>
            <person name="Steenkamp E.T."/>
            <person name="Coetzee M.P."/>
            <person name="Chan W.Y."/>
            <person name="van Zyl E."/>
            <person name="De Maayer P."/>
            <person name="Coutinho T.A."/>
            <person name="Blom J."/>
            <person name="Smits T.H."/>
            <person name="Duffy B."/>
            <person name="Venter S.N."/>
        </authorList>
    </citation>
    <scope>NUCLEOTIDE SEQUENCE [LARGE SCALE GENOMIC DNA]</scope>
    <source>
        <strain evidence="3 4">LMG 2657</strain>
    </source>
</reference>
<dbReference type="AlphaFoldDB" id="A0A1X1EXF5"/>
<dbReference type="RefSeq" id="WP_084876290.1">
    <property type="nucleotide sequence ID" value="NZ_JAGGMY010000001.1"/>
</dbReference>
<dbReference type="GO" id="GO:0016717">
    <property type="term" value="F:oxidoreductase activity, acting on paired donors, with oxidation of a pair of donors resulting in the reduction of molecular oxygen to two molecules of water"/>
    <property type="evidence" value="ECO:0007669"/>
    <property type="project" value="TreeGrafter"/>
</dbReference>
<proteinExistence type="predicted"/>
<dbReference type="GO" id="GO:0008610">
    <property type="term" value="P:lipid biosynthetic process"/>
    <property type="evidence" value="ECO:0007669"/>
    <property type="project" value="UniProtKB-ARBA"/>
</dbReference>
<dbReference type="PANTHER" id="PTHR19353">
    <property type="entry name" value="FATTY ACID DESATURASE 2"/>
    <property type="match status" value="1"/>
</dbReference>
<protein>
    <recommendedName>
        <fullName evidence="2">Fatty acid desaturase domain-containing protein</fullName>
    </recommendedName>
</protein>
<keyword evidence="1" id="KW-0472">Membrane</keyword>
<dbReference type="OrthoDB" id="9800167at2"/>
<feature type="transmembrane region" description="Helical" evidence="1">
    <location>
        <begin position="21"/>
        <end position="42"/>
    </location>
</feature>
<dbReference type="PANTHER" id="PTHR19353:SF19">
    <property type="entry name" value="DELTA(5) FATTY ACID DESATURASE C-RELATED"/>
    <property type="match status" value="1"/>
</dbReference>
<evidence type="ECO:0000256" key="1">
    <source>
        <dbReference type="SAM" id="Phobius"/>
    </source>
</evidence>
<dbReference type="STRING" id="55209.HA50_14340"/>
<keyword evidence="1" id="KW-0812">Transmembrane</keyword>
<evidence type="ECO:0000259" key="2">
    <source>
        <dbReference type="Pfam" id="PF00487"/>
    </source>
</evidence>
<sequence>MRITEVIDKSVLRKLSATNNRVASLHLALRLGIELLLIFMLYKTQHHILLLVLTILLLGFVHSFWGYAGYAHELFHKRVFSAKWANQLLFRFSAAVTFNNRAFFEASHMRHHSKTFSDDDDEGHSFQNWSIANIIRYTLFDYTFMWRKVTYTIKNACGIIPASFSAIKVNIQRAAAEVLIINGLIYLAVYLATQSGWVVLAYFVAQFSCQLPNRMLAQAQHLGLEEQKDNGPLGHSRTITLPVWLAFLYANMNYHCEHHIMPSIPYYHLPELNQRLKAAGVTFEEVGADYLFTTFWQEVRHKQQALAL</sequence>
<dbReference type="InterPro" id="IPR005804">
    <property type="entry name" value="FA_desaturase_dom"/>
</dbReference>
<comment type="caution">
    <text evidence="3">The sequence shown here is derived from an EMBL/GenBank/DDBJ whole genome shotgun (WGS) entry which is preliminary data.</text>
</comment>
<dbReference type="EMBL" id="MLJI01000001">
    <property type="protein sequence ID" value="ORM94465.1"/>
    <property type="molecule type" value="Genomic_DNA"/>
</dbReference>
<dbReference type="GO" id="GO:0016020">
    <property type="term" value="C:membrane"/>
    <property type="evidence" value="ECO:0007669"/>
    <property type="project" value="TreeGrafter"/>
</dbReference>
<keyword evidence="1" id="KW-1133">Transmembrane helix</keyword>
<feature type="domain" description="Fatty acid desaturase" evidence="2">
    <location>
        <begin position="49"/>
        <end position="279"/>
    </location>
</feature>
<organism evidence="3 4">
    <name type="scientific">Pantoea cypripedii</name>
    <name type="common">Pectobacterium cypripedii</name>
    <name type="synonym">Erwinia cypripedii</name>
    <dbReference type="NCBI Taxonomy" id="55209"/>
    <lineage>
        <taxon>Bacteria</taxon>
        <taxon>Pseudomonadati</taxon>
        <taxon>Pseudomonadota</taxon>
        <taxon>Gammaproteobacteria</taxon>
        <taxon>Enterobacterales</taxon>
        <taxon>Erwiniaceae</taxon>
        <taxon>Pantoea</taxon>
    </lineage>
</organism>
<keyword evidence="4" id="KW-1185">Reference proteome</keyword>
<name>A0A1X1EXF5_PANCY</name>